<gene>
    <name evidence="2" type="ORF">SK571_34655</name>
</gene>
<dbReference type="Proteomes" id="UP001271792">
    <property type="component" value="Unassembled WGS sequence"/>
</dbReference>
<feature type="region of interest" description="Disordered" evidence="1">
    <location>
        <begin position="1"/>
        <end position="24"/>
    </location>
</feature>
<evidence type="ECO:0000313" key="3">
    <source>
        <dbReference type="Proteomes" id="UP001271792"/>
    </source>
</evidence>
<dbReference type="EMBL" id="JAXAVV010000022">
    <property type="protein sequence ID" value="MDX8054536.1"/>
    <property type="molecule type" value="Genomic_DNA"/>
</dbReference>
<comment type="caution">
    <text evidence="2">The sequence shown here is derived from an EMBL/GenBank/DDBJ whole genome shotgun (WGS) entry which is preliminary data.</text>
</comment>
<sequence>MIQIRGPAAGDQQTGQAGQFGGGTPQFDLAGRIVSQDLHSLSFVHAEFRNSALFGSRRTPLTDTSGTVSSLLDKAAVLSDKWLTRDTESRSTSRSPARS</sequence>
<reference evidence="2 3" key="1">
    <citation type="submission" date="2023-11" db="EMBL/GenBank/DDBJ databases">
        <title>Lentzea sokolovensis, sp. nov., Lentzea kristufkii, sp. nov., and Lentzea miocenensis, sp. nov., rare actinobacteria from Sokolov Coal Basin, Miocene lacustrine sediment, Czech Republic.</title>
        <authorList>
            <person name="Lara A."/>
            <person name="Kotroba L."/>
            <person name="Nouioui I."/>
            <person name="Neumann-Schaal M."/>
            <person name="Mast Y."/>
            <person name="Chronakova A."/>
        </authorList>
    </citation>
    <scope>NUCLEOTIDE SEQUENCE [LARGE SCALE GENOMIC DNA]</scope>
    <source>
        <strain evidence="2 3">BCCO 10_0798</strain>
    </source>
</reference>
<proteinExistence type="predicted"/>
<evidence type="ECO:0000256" key="1">
    <source>
        <dbReference type="SAM" id="MobiDB-lite"/>
    </source>
</evidence>
<keyword evidence="3" id="KW-1185">Reference proteome</keyword>
<protein>
    <submittedName>
        <fullName evidence="2">Uncharacterized protein</fullName>
    </submittedName>
</protein>
<organism evidence="2 3">
    <name type="scientific">Lentzea kristufekii</name>
    <dbReference type="NCBI Taxonomy" id="3095430"/>
    <lineage>
        <taxon>Bacteria</taxon>
        <taxon>Bacillati</taxon>
        <taxon>Actinomycetota</taxon>
        <taxon>Actinomycetes</taxon>
        <taxon>Pseudonocardiales</taxon>
        <taxon>Pseudonocardiaceae</taxon>
        <taxon>Lentzea</taxon>
    </lineage>
</organism>
<feature type="compositionally biased region" description="Low complexity" evidence="1">
    <location>
        <begin position="1"/>
        <end position="17"/>
    </location>
</feature>
<accession>A0ABU4U202</accession>
<evidence type="ECO:0000313" key="2">
    <source>
        <dbReference type="EMBL" id="MDX8054536.1"/>
    </source>
</evidence>
<name>A0ABU4U202_9PSEU</name>